<evidence type="ECO:0000256" key="10">
    <source>
        <dbReference type="ARBA" id="ARBA00023136"/>
    </source>
</evidence>
<dbReference type="EC" id="2.7.8.-" evidence="11"/>
<gene>
    <name evidence="14" type="primary">cls</name>
    <name evidence="14" type="ORF">OOJ09_27525</name>
</gene>
<feature type="domain" description="PLD phosphodiesterase" evidence="13">
    <location>
        <begin position="222"/>
        <end position="249"/>
    </location>
</feature>
<dbReference type="EMBL" id="JAPFQA010000019">
    <property type="protein sequence ID" value="MCZ8547945.1"/>
    <property type="molecule type" value="Genomic_DNA"/>
</dbReference>
<evidence type="ECO:0000256" key="1">
    <source>
        <dbReference type="ARBA" id="ARBA00003145"/>
    </source>
</evidence>
<evidence type="ECO:0000256" key="9">
    <source>
        <dbReference type="ARBA" id="ARBA00022989"/>
    </source>
</evidence>
<keyword evidence="6" id="KW-0808">Transferase</keyword>
<evidence type="ECO:0000256" key="6">
    <source>
        <dbReference type="ARBA" id="ARBA00022679"/>
    </source>
</evidence>
<evidence type="ECO:0000256" key="5">
    <source>
        <dbReference type="ARBA" id="ARBA00022525"/>
    </source>
</evidence>
<dbReference type="Pfam" id="PF13091">
    <property type="entry name" value="PLDc_2"/>
    <property type="match status" value="2"/>
</dbReference>
<reference evidence="14" key="1">
    <citation type="submission" date="2022-11" db="EMBL/GenBank/DDBJ databases">
        <authorList>
            <person name="Coimbra C."/>
        </authorList>
    </citation>
    <scope>NUCLEOTIDE SEQUENCE</scope>
    <source>
        <strain evidence="14">Jales19</strain>
    </source>
</reference>
<name>A0ABT4R2F2_9HYPH</name>
<evidence type="ECO:0000256" key="4">
    <source>
        <dbReference type="ARBA" id="ARBA00022475"/>
    </source>
</evidence>
<dbReference type="PANTHER" id="PTHR21248">
    <property type="entry name" value="CARDIOLIPIN SYNTHASE"/>
    <property type="match status" value="1"/>
</dbReference>
<keyword evidence="5" id="KW-0964">Secreted</keyword>
<keyword evidence="7 12" id="KW-0812">Transmembrane</keyword>
<protein>
    <recommendedName>
        <fullName evidence="11">Cardiolipin synthase</fullName>
        <ecNumber evidence="11">2.7.8.-</ecNumber>
    </recommendedName>
</protein>
<keyword evidence="8" id="KW-0677">Repeat</keyword>
<evidence type="ECO:0000259" key="13">
    <source>
        <dbReference type="PROSITE" id="PS50035"/>
    </source>
</evidence>
<evidence type="ECO:0000313" key="14">
    <source>
        <dbReference type="EMBL" id="MCZ8547945.1"/>
    </source>
</evidence>
<evidence type="ECO:0000256" key="2">
    <source>
        <dbReference type="ARBA" id="ARBA00004236"/>
    </source>
</evidence>
<dbReference type="Gene3D" id="3.30.870.10">
    <property type="entry name" value="Endonuclease Chain A"/>
    <property type="match status" value="2"/>
</dbReference>
<keyword evidence="4" id="KW-1003">Cell membrane</keyword>
<organism evidence="14 15">
    <name type="scientific">Mesorhizobium qingshengii</name>
    <dbReference type="NCBI Taxonomy" id="1165689"/>
    <lineage>
        <taxon>Bacteria</taxon>
        <taxon>Pseudomonadati</taxon>
        <taxon>Pseudomonadota</taxon>
        <taxon>Alphaproteobacteria</taxon>
        <taxon>Hyphomicrobiales</taxon>
        <taxon>Phyllobacteriaceae</taxon>
        <taxon>Mesorhizobium</taxon>
    </lineage>
</organism>
<feature type="transmembrane region" description="Helical" evidence="12">
    <location>
        <begin position="12"/>
        <end position="32"/>
    </location>
</feature>
<evidence type="ECO:0000256" key="3">
    <source>
        <dbReference type="ARBA" id="ARBA00004613"/>
    </source>
</evidence>
<dbReference type="SMART" id="SM00155">
    <property type="entry name" value="PLDc"/>
    <property type="match status" value="2"/>
</dbReference>
<keyword evidence="10 12" id="KW-0472">Membrane</keyword>
<comment type="subcellular location">
    <subcellularLocation>
        <location evidence="2">Cell membrane</location>
    </subcellularLocation>
    <subcellularLocation>
        <location evidence="3">Secreted</location>
    </subcellularLocation>
</comment>
<dbReference type="CDD" id="cd09152">
    <property type="entry name" value="PLDc_EcCLS_like_1"/>
    <property type="match status" value="1"/>
</dbReference>
<dbReference type="PANTHER" id="PTHR21248:SF22">
    <property type="entry name" value="PHOSPHOLIPASE D"/>
    <property type="match status" value="1"/>
</dbReference>
<evidence type="ECO:0000256" key="8">
    <source>
        <dbReference type="ARBA" id="ARBA00022737"/>
    </source>
</evidence>
<evidence type="ECO:0000313" key="15">
    <source>
        <dbReference type="Proteomes" id="UP001152178"/>
    </source>
</evidence>
<keyword evidence="15" id="KW-1185">Reference proteome</keyword>
<evidence type="ECO:0000256" key="12">
    <source>
        <dbReference type="SAM" id="Phobius"/>
    </source>
</evidence>
<dbReference type="Proteomes" id="UP001152178">
    <property type="component" value="Unassembled WGS sequence"/>
</dbReference>
<dbReference type="RefSeq" id="WP_269908206.1">
    <property type="nucleotide sequence ID" value="NZ_JAPFQA010000019.1"/>
</dbReference>
<feature type="transmembrane region" description="Helical" evidence="12">
    <location>
        <begin position="44"/>
        <end position="62"/>
    </location>
</feature>
<dbReference type="InterPro" id="IPR025202">
    <property type="entry name" value="PLD-like_dom"/>
</dbReference>
<comment type="caution">
    <text evidence="14">The sequence shown here is derived from an EMBL/GenBank/DDBJ whole genome shotgun (WGS) entry which is preliminary data.</text>
</comment>
<proteinExistence type="predicted"/>
<dbReference type="InterPro" id="IPR022924">
    <property type="entry name" value="Cardiolipin_synthase"/>
</dbReference>
<dbReference type="NCBIfam" id="TIGR04265">
    <property type="entry name" value="bac_cardiolipin"/>
    <property type="match status" value="1"/>
</dbReference>
<sequence>MSEALYFEIGSFWTLFYLLFEWSIRVIMLVIVPFRRSPDAAKGWLLLVFFLPVPALVLYILIGRPSYPRWRRMRFARLHTILERATHQISRLEACRPPILPSNLVQAATLIKNLGQFPTLAGNNAELLSDYNGLIDRLIADIDAAQDHVHLVVYIFADDNTGRRVIKALVGAVRRGVTCRVLIDALGSRQWARRVLEALTAGGVTAHLALPVGLLRRRTARADLRNHRKIFVIDSRIGYAGSQNIVDANVTNEELVARVTGPVVLELQAVFAADWFLETEQVLNIADLFPHHHPGSGMVAQVLPSGPDYPTAGVENLMVGLIHGARERVVITTPYFIPDEALLRALQTAVLRGVDVHLVVSRRVDQVLVGFAQRSYYEELLEAGIRLHLYRSRLLHAKHFSIDGEIMLIGSSNVDIRSFLLNAEVSLIFYDKDVTARLRLEQERTFASSDLLTLPLWRDRFVGIKVCENLARLMSPLL</sequence>
<accession>A0ABT4R2F2</accession>
<keyword evidence="9 12" id="KW-1133">Transmembrane helix</keyword>
<feature type="domain" description="PLD phosphodiesterase" evidence="13">
    <location>
        <begin position="391"/>
        <end position="418"/>
    </location>
</feature>
<dbReference type="SUPFAM" id="SSF56024">
    <property type="entry name" value="Phospholipase D/nuclease"/>
    <property type="match status" value="2"/>
</dbReference>
<dbReference type="CDD" id="cd09158">
    <property type="entry name" value="PLDc_EcCLS_like_2"/>
    <property type="match status" value="1"/>
</dbReference>
<dbReference type="PROSITE" id="PS50035">
    <property type="entry name" value="PLD"/>
    <property type="match status" value="2"/>
</dbReference>
<comment type="function">
    <text evidence="1">Could be a virulence factor.</text>
</comment>
<evidence type="ECO:0000256" key="11">
    <source>
        <dbReference type="NCBIfam" id="TIGR04265"/>
    </source>
</evidence>
<evidence type="ECO:0000256" key="7">
    <source>
        <dbReference type="ARBA" id="ARBA00022692"/>
    </source>
</evidence>
<dbReference type="InterPro" id="IPR001736">
    <property type="entry name" value="PLipase_D/transphosphatidylase"/>
</dbReference>